<dbReference type="AlphaFoldDB" id="A0A1F5VTM7"/>
<dbReference type="GO" id="GO:0006526">
    <property type="term" value="P:L-arginine biosynthetic process"/>
    <property type="evidence" value="ECO:0007669"/>
    <property type="project" value="UniProtKB-UniPathway"/>
</dbReference>
<feature type="domain" description="N-acetyltransferase" evidence="12">
    <location>
        <begin position="287"/>
        <end position="432"/>
    </location>
</feature>
<evidence type="ECO:0000256" key="6">
    <source>
        <dbReference type="ARBA" id="ARBA00022741"/>
    </source>
</evidence>
<dbReference type="InterPro" id="IPR006855">
    <property type="entry name" value="Vertebrate-like_GNAT_dom"/>
</dbReference>
<dbReference type="NCBIfam" id="TIGR00761">
    <property type="entry name" value="argB"/>
    <property type="match status" value="1"/>
</dbReference>
<reference evidence="13 14" key="1">
    <citation type="journal article" date="2016" name="Nat. Commun.">
        <title>Thousands of microbial genomes shed light on interconnected biogeochemical processes in an aquifer system.</title>
        <authorList>
            <person name="Anantharaman K."/>
            <person name="Brown C.T."/>
            <person name="Hug L.A."/>
            <person name="Sharon I."/>
            <person name="Castelle C.J."/>
            <person name="Probst A.J."/>
            <person name="Thomas B.C."/>
            <person name="Singh A."/>
            <person name="Wilkins M.J."/>
            <person name="Karaoz U."/>
            <person name="Brodie E.L."/>
            <person name="Williams K.H."/>
            <person name="Hubbard S.S."/>
            <person name="Banfield J.F."/>
        </authorList>
    </citation>
    <scope>NUCLEOTIDE SEQUENCE [LARGE SCALE GENOMIC DNA]</scope>
</reference>
<dbReference type="GO" id="GO:0005524">
    <property type="term" value="F:ATP binding"/>
    <property type="evidence" value="ECO:0007669"/>
    <property type="project" value="UniProtKB-KW"/>
</dbReference>
<dbReference type="PANTHER" id="PTHR23342:SF0">
    <property type="entry name" value="N-ACETYLGLUTAMATE SYNTHASE, MITOCHONDRIAL"/>
    <property type="match status" value="1"/>
</dbReference>
<dbReference type="Gene3D" id="3.40.1160.10">
    <property type="entry name" value="Acetylglutamate kinase-like"/>
    <property type="match status" value="1"/>
</dbReference>
<dbReference type="InterPro" id="IPR000182">
    <property type="entry name" value="GNAT_dom"/>
</dbReference>
<dbReference type="SUPFAM" id="SSF53633">
    <property type="entry name" value="Carbamate kinase-like"/>
    <property type="match status" value="1"/>
</dbReference>
<dbReference type="InterPro" id="IPR011242">
    <property type="entry name" value="ArgB_GNAT"/>
</dbReference>
<dbReference type="Pfam" id="PF04768">
    <property type="entry name" value="NAT"/>
    <property type="match status" value="1"/>
</dbReference>
<evidence type="ECO:0000256" key="9">
    <source>
        <dbReference type="ARBA" id="ARBA00048141"/>
    </source>
</evidence>
<evidence type="ECO:0000313" key="14">
    <source>
        <dbReference type="Proteomes" id="UP000178943"/>
    </source>
</evidence>
<dbReference type="PROSITE" id="PS51731">
    <property type="entry name" value="GNAT_NAGS"/>
    <property type="match status" value="1"/>
</dbReference>
<evidence type="ECO:0000259" key="12">
    <source>
        <dbReference type="PROSITE" id="PS51731"/>
    </source>
</evidence>
<evidence type="ECO:0000256" key="8">
    <source>
        <dbReference type="ARBA" id="ARBA00022840"/>
    </source>
</evidence>
<gene>
    <name evidence="13" type="ORF">A2Y62_19220</name>
</gene>
<dbReference type="Gene3D" id="3.40.630.30">
    <property type="match status" value="1"/>
</dbReference>
<sequence length="438" mass="49843">MKKYDVIINFLRIIDADRASIRYMKLFRKGNPARFAVVKLGGAVVEHAKAMIAVDLAYLYNLDLFPIVIHGGGTQIDKALTEAGMVYNKKDGLRITTAEQLPVIKQVLDRVNNELIQQIHEYGGRAVGFTENIFISRRHHDDSLGYVGEVAKVHAERIVNAIKNKTIPVVSCIGTGENGHYYNINADEAARAMVLAIKPKKYIIITEEGGIKNIDGTIISNICLNEEAAALEKNGIVSGGMLLKVKEAHALLGKIKYHLPVQITSSKFLLKELFSDKGKGTFIKLGAEIMELSNWNKISRERIKKLVVQSFGRNLKNDYFDKPVRCIFLDRHYHGMAVIRKIDDTYYLDKFCVSEEAQGQGIAQDIWRRMIKKFPFLFWRSTIENPINSWYFQKAQGALKLNKWILFWINLTDKQIKTAHAYVDTLEETLEERQKVNP</sequence>
<evidence type="ECO:0000256" key="3">
    <source>
        <dbReference type="ARBA" id="ARBA00022571"/>
    </source>
</evidence>
<evidence type="ECO:0000256" key="2">
    <source>
        <dbReference type="ARBA" id="ARBA00013065"/>
    </source>
</evidence>
<proteinExistence type="predicted"/>
<dbReference type="InterPro" id="IPR036393">
    <property type="entry name" value="AceGlu_kinase-like_sf"/>
</dbReference>
<evidence type="ECO:0000313" key="13">
    <source>
        <dbReference type="EMBL" id="OGF66842.1"/>
    </source>
</evidence>
<dbReference type="GO" id="GO:0003991">
    <property type="term" value="F:acetylglutamate kinase activity"/>
    <property type="evidence" value="ECO:0007669"/>
    <property type="project" value="UniProtKB-EC"/>
</dbReference>
<evidence type="ECO:0000256" key="5">
    <source>
        <dbReference type="ARBA" id="ARBA00022679"/>
    </source>
</evidence>
<organism evidence="13 14">
    <name type="scientific">Candidatus Fischerbacteria bacterium RBG_13_37_8</name>
    <dbReference type="NCBI Taxonomy" id="1817863"/>
    <lineage>
        <taxon>Bacteria</taxon>
        <taxon>Candidatus Fischeribacteriota</taxon>
    </lineage>
</organism>
<dbReference type="PANTHER" id="PTHR23342">
    <property type="entry name" value="N-ACETYLGLUTAMATE SYNTHASE"/>
    <property type="match status" value="1"/>
</dbReference>
<dbReference type="Pfam" id="PF00696">
    <property type="entry name" value="AA_kinase"/>
    <property type="match status" value="1"/>
</dbReference>
<evidence type="ECO:0000256" key="1">
    <source>
        <dbReference type="ARBA" id="ARBA00004828"/>
    </source>
</evidence>
<keyword evidence="3" id="KW-0055">Arginine biosynthesis</keyword>
<evidence type="ECO:0000259" key="11">
    <source>
        <dbReference type="PROSITE" id="PS51186"/>
    </source>
</evidence>
<evidence type="ECO:0000256" key="10">
    <source>
        <dbReference type="PIRSR" id="PIRSR036441-51"/>
    </source>
</evidence>
<dbReference type="GO" id="GO:0005737">
    <property type="term" value="C:cytoplasm"/>
    <property type="evidence" value="ECO:0007669"/>
    <property type="project" value="InterPro"/>
</dbReference>
<dbReference type="UniPathway" id="UPA00068">
    <property type="reaction ID" value="UER00107"/>
</dbReference>
<dbReference type="EC" id="2.7.2.8" evidence="2"/>
<dbReference type="EMBL" id="MFGW01000082">
    <property type="protein sequence ID" value="OGF66842.1"/>
    <property type="molecule type" value="Genomic_DNA"/>
</dbReference>
<keyword evidence="7 13" id="KW-0418">Kinase</keyword>
<dbReference type="GO" id="GO:0140085">
    <property type="term" value="F:L-amino-acid N-acetyltransferase activity"/>
    <property type="evidence" value="ECO:0007669"/>
    <property type="project" value="UniProtKB-ARBA"/>
</dbReference>
<dbReference type="SUPFAM" id="SSF55729">
    <property type="entry name" value="Acyl-CoA N-acyltransferases (Nat)"/>
    <property type="match status" value="1"/>
</dbReference>
<feature type="site" description="Transition state stabilizer" evidence="10">
    <location>
        <position position="39"/>
    </location>
</feature>
<comment type="caution">
    <text evidence="13">The sequence shown here is derived from an EMBL/GenBank/DDBJ whole genome shotgun (WGS) entry which is preliminary data.</text>
</comment>
<dbReference type="Proteomes" id="UP000178943">
    <property type="component" value="Unassembled WGS sequence"/>
</dbReference>
<keyword evidence="8" id="KW-0067">ATP-binding</keyword>
<dbReference type="InterPro" id="IPR016181">
    <property type="entry name" value="Acyl_CoA_acyltransferase"/>
</dbReference>
<evidence type="ECO:0000256" key="4">
    <source>
        <dbReference type="ARBA" id="ARBA00022605"/>
    </source>
</evidence>
<feature type="site" description="Transition state stabilizer" evidence="10">
    <location>
        <position position="244"/>
    </location>
</feature>
<dbReference type="InterPro" id="IPR001048">
    <property type="entry name" value="Asp/Glu/Uridylate_kinase"/>
</dbReference>
<dbReference type="PIRSF" id="PIRSF036441">
    <property type="entry name" value="NAGK_DUF619"/>
    <property type="match status" value="1"/>
</dbReference>
<comment type="pathway">
    <text evidence="1">Amino-acid biosynthesis; L-arginine biosynthesis; N(2)-acetyl-L-ornithine from L-glutamate: step 2/4.</text>
</comment>
<comment type="catalytic activity">
    <reaction evidence="9">
        <text>N-acetyl-L-glutamate + ATP = N-acetyl-L-glutamyl 5-phosphate + ADP</text>
        <dbReference type="Rhea" id="RHEA:14629"/>
        <dbReference type="ChEBI" id="CHEBI:30616"/>
        <dbReference type="ChEBI" id="CHEBI:44337"/>
        <dbReference type="ChEBI" id="CHEBI:57936"/>
        <dbReference type="ChEBI" id="CHEBI:456216"/>
        <dbReference type="EC" id="2.7.2.8"/>
    </reaction>
</comment>
<feature type="domain" description="N-acetyltransferase" evidence="11">
    <location>
        <begin position="290"/>
        <end position="414"/>
    </location>
</feature>
<keyword evidence="5" id="KW-0808">Transferase</keyword>
<keyword evidence="4" id="KW-0028">Amino-acid biosynthesis</keyword>
<evidence type="ECO:0000256" key="7">
    <source>
        <dbReference type="ARBA" id="ARBA00022777"/>
    </source>
</evidence>
<dbReference type="STRING" id="1817863.A2Y62_19220"/>
<protein>
    <recommendedName>
        <fullName evidence="2">acetylglutamate kinase</fullName>
        <ecNumber evidence="2">2.7.2.8</ecNumber>
    </recommendedName>
</protein>
<dbReference type="InterPro" id="IPR004662">
    <property type="entry name" value="AcgluKinase_fam"/>
</dbReference>
<dbReference type="PROSITE" id="PS51186">
    <property type="entry name" value="GNAT"/>
    <property type="match status" value="1"/>
</dbReference>
<accession>A0A1F5VTM7</accession>
<name>A0A1F5VTM7_9BACT</name>
<keyword evidence="6" id="KW-0547">Nucleotide-binding</keyword>